<dbReference type="PANTHER" id="PTHR43528:SF8">
    <property type="entry name" value="BLR0239 PROTEIN"/>
    <property type="match status" value="1"/>
</dbReference>
<accession>A0ABU2E6L0</accession>
<feature type="transmembrane region" description="Helical" evidence="8">
    <location>
        <begin position="189"/>
        <end position="208"/>
    </location>
</feature>
<dbReference type="SUPFAM" id="SSF103473">
    <property type="entry name" value="MFS general substrate transporter"/>
    <property type="match status" value="1"/>
</dbReference>
<feature type="transmembrane region" description="Helical" evidence="8">
    <location>
        <begin position="60"/>
        <end position="81"/>
    </location>
</feature>
<comment type="caution">
    <text evidence="10">The sequence shown here is derived from an EMBL/GenBank/DDBJ whole genome shotgun (WGS) entry which is preliminary data.</text>
</comment>
<keyword evidence="7 8" id="KW-0472">Membrane</keyword>
<keyword evidence="3" id="KW-1003">Cell membrane</keyword>
<feature type="transmembrane region" description="Helical" evidence="8">
    <location>
        <begin position="112"/>
        <end position="133"/>
    </location>
</feature>
<proteinExistence type="predicted"/>
<keyword evidence="2" id="KW-0813">Transport</keyword>
<evidence type="ECO:0000313" key="10">
    <source>
        <dbReference type="EMBL" id="MDR8755148.1"/>
    </source>
</evidence>
<gene>
    <name evidence="10" type="primary">proP_13</name>
    <name evidence="10" type="ORF">FEQ00_03577</name>
</gene>
<keyword evidence="4 8" id="KW-0812">Transmembrane</keyword>
<sequence>MAVVEANRISPKNSTTRAVLATVIGNALEWYDFIIYGFFALAISSHFFGGSPDETLLATYATFALSFIVRPIGGILLGMLGDRVGRRFTMLLIMASMTMSMLLMVATPTYKAIGFVATLVVIVARLLQSVSAGGEFSSAATYLLESVPAERRGFFSGLYSAGTQIATILAALSGLFISYVLSDASRDSWGWRIPFAVGLLIAPVGLYIRRHLPETEAFSKSQASRVKGGFKTLFERPGTLVLALLLAGAINSGAYILLAYAPTYVVKVLDLPMYVSFSALLVSGGIGAIATPLFGALADRVGAYRQLLVALFIMVVTVAPLYSWMNTEPTMTKLLLCSGFFSIIYAASVAVVPNVMAYLFPAELRAAGMALTYNVSAAIFGGASLYFVTLLIGVFRTPLVPAFYVLTVFASTFLAVLIGHSRIGRFRA</sequence>
<feature type="transmembrane region" description="Helical" evidence="8">
    <location>
        <begin position="401"/>
        <end position="419"/>
    </location>
</feature>
<feature type="transmembrane region" description="Helical" evidence="8">
    <location>
        <begin position="331"/>
        <end position="359"/>
    </location>
</feature>
<evidence type="ECO:0000256" key="8">
    <source>
        <dbReference type="SAM" id="Phobius"/>
    </source>
</evidence>
<dbReference type="PANTHER" id="PTHR43528">
    <property type="entry name" value="ALPHA-KETOGLUTARATE PERMEASE"/>
    <property type="match status" value="1"/>
</dbReference>
<dbReference type="Proteomes" id="UP001248067">
    <property type="component" value="Unassembled WGS sequence"/>
</dbReference>
<feature type="transmembrane region" description="Helical" evidence="8">
    <location>
        <begin position="240"/>
        <end position="261"/>
    </location>
</feature>
<keyword evidence="5" id="KW-0769">Symport</keyword>
<feature type="transmembrane region" description="Helical" evidence="8">
    <location>
        <begin position="273"/>
        <end position="295"/>
    </location>
</feature>
<comment type="subcellular location">
    <subcellularLocation>
        <location evidence="1">Cell membrane</location>
        <topology evidence="1">Multi-pass membrane protein</topology>
    </subcellularLocation>
</comment>
<feature type="transmembrane region" description="Helical" evidence="8">
    <location>
        <begin position="307"/>
        <end position="325"/>
    </location>
</feature>
<organism evidence="10 11">
    <name type="scientific">Burkholderia pseudomultivorans</name>
    <dbReference type="NCBI Taxonomy" id="1207504"/>
    <lineage>
        <taxon>Bacteria</taxon>
        <taxon>Pseudomonadati</taxon>
        <taxon>Pseudomonadota</taxon>
        <taxon>Betaproteobacteria</taxon>
        <taxon>Burkholderiales</taxon>
        <taxon>Burkholderiaceae</taxon>
        <taxon>Burkholderia</taxon>
        <taxon>Burkholderia cepacia complex</taxon>
    </lineage>
</organism>
<name>A0ABU2E6L0_9BURK</name>
<evidence type="ECO:0000256" key="5">
    <source>
        <dbReference type="ARBA" id="ARBA00022847"/>
    </source>
</evidence>
<evidence type="ECO:0000259" key="9">
    <source>
        <dbReference type="PROSITE" id="PS50850"/>
    </source>
</evidence>
<feature type="transmembrane region" description="Helical" evidence="8">
    <location>
        <begin position="154"/>
        <end position="177"/>
    </location>
</feature>
<evidence type="ECO:0000256" key="3">
    <source>
        <dbReference type="ARBA" id="ARBA00022475"/>
    </source>
</evidence>
<reference evidence="10 11" key="1">
    <citation type="submission" date="2019-06" db="EMBL/GenBank/DDBJ databases">
        <title>Evolution of Burkholderia multivorans in the lungs of Cystic Fibrosis patients.</title>
        <authorList>
            <person name="Moreira L.M."/>
        </authorList>
    </citation>
    <scope>NUCLEOTIDE SEQUENCE [LARGE SCALE GENOMIC DNA]</scope>
    <source>
        <strain evidence="10 11">VC13239</strain>
    </source>
</reference>
<feature type="transmembrane region" description="Helical" evidence="8">
    <location>
        <begin position="30"/>
        <end position="48"/>
    </location>
</feature>
<evidence type="ECO:0000256" key="2">
    <source>
        <dbReference type="ARBA" id="ARBA00022448"/>
    </source>
</evidence>
<feature type="domain" description="Major facilitator superfamily (MFS) profile" evidence="9">
    <location>
        <begin position="18"/>
        <end position="422"/>
    </location>
</feature>
<evidence type="ECO:0000256" key="7">
    <source>
        <dbReference type="ARBA" id="ARBA00023136"/>
    </source>
</evidence>
<protein>
    <submittedName>
        <fullName evidence="10">Proline/betaine transporter</fullName>
    </submittedName>
</protein>
<dbReference type="InterPro" id="IPR020846">
    <property type="entry name" value="MFS_dom"/>
</dbReference>
<dbReference type="InterPro" id="IPR036259">
    <property type="entry name" value="MFS_trans_sf"/>
</dbReference>
<evidence type="ECO:0000313" key="11">
    <source>
        <dbReference type="Proteomes" id="UP001248067"/>
    </source>
</evidence>
<dbReference type="InterPro" id="IPR051084">
    <property type="entry name" value="H+-coupled_symporters"/>
</dbReference>
<evidence type="ECO:0000256" key="4">
    <source>
        <dbReference type="ARBA" id="ARBA00022692"/>
    </source>
</evidence>
<dbReference type="PROSITE" id="PS50850">
    <property type="entry name" value="MFS"/>
    <property type="match status" value="1"/>
</dbReference>
<dbReference type="InterPro" id="IPR011701">
    <property type="entry name" value="MFS"/>
</dbReference>
<dbReference type="Pfam" id="PF07690">
    <property type="entry name" value="MFS_1"/>
    <property type="match status" value="1"/>
</dbReference>
<dbReference type="Gene3D" id="1.20.1250.20">
    <property type="entry name" value="MFS general substrate transporter like domains"/>
    <property type="match status" value="2"/>
</dbReference>
<keyword evidence="6 8" id="KW-1133">Transmembrane helix</keyword>
<dbReference type="EMBL" id="VJSY01000025">
    <property type="protein sequence ID" value="MDR8755148.1"/>
    <property type="molecule type" value="Genomic_DNA"/>
</dbReference>
<dbReference type="RefSeq" id="WP_012431179.1">
    <property type="nucleotide sequence ID" value="NZ_CADFDQ010000027.1"/>
</dbReference>
<evidence type="ECO:0000256" key="6">
    <source>
        <dbReference type="ARBA" id="ARBA00022989"/>
    </source>
</evidence>
<evidence type="ECO:0000256" key="1">
    <source>
        <dbReference type="ARBA" id="ARBA00004651"/>
    </source>
</evidence>
<feature type="transmembrane region" description="Helical" evidence="8">
    <location>
        <begin position="371"/>
        <end position="395"/>
    </location>
</feature>
<keyword evidence="11" id="KW-1185">Reference proteome</keyword>